<name>A0ABU0IXU2_9CAUL</name>
<evidence type="ECO:0000313" key="4">
    <source>
        <dbReference type="EMBL" id="MDQ0466824.1"/>
    </source>
</evidence>
<protein>
    <submittedName>
        <fullName evidence="4">Zn finger protein</fullName>
    </submittedName>
</protein>
<dbReference type="RefSeq" id="WP_307352998.1">
    <property type="nucleotide sequence ID" value="NZ_JAUSVS010000015.1"/>
</dbReference>
<comment type="caution">
    <text evidence="4">The sequence shown here is derived from an EMBL/GenBank/DDBJ whole genome shotgun (WGS) entry which is preliminary data.</text>
</comment>
<dbReference type="InterPro" id="IPR007527">
    <property type="entry name" value="Znf_SWIM"/>
</dbReference>
<organism evidence="4 5">
    <name type="scientific">Caulobacter ginsengisoli</name>
    <dbReference type="NCBI Taxonomy" id="400775"/>
    <lineage>
        <taxon>Bacteria</taxon>
        <taxon>Pseudomonadati</taxon>
        <taxon>Pseudomonadota</taxon>
        <taxon>Alphaproteobacteria</taxon>
        <taxon>Caulobacterales</taxon>
        <taxon>Caulobacteraceae</taxon>
        <taxon>Caulobacter</taxon>
    </lineage>
</organism>
<feature type="compositionally biased region" description="Basic and acidic residues" evidence="2">
    <location>
        <begin position="123"/>
        <end position="132"/>
    </location>
</feature>
<gene>
    <name evidence="4" type="ORF">QO010_004620</name>
</gene>
<keyword evidence="1" id="KW-0862">Zinc</keyword>
<keyword evidence="1" id="KW-0479">Metal-binding</keyword>
<evidence type="ECO:0000313" key="5">
    <source>
        <dbReference type="Proteomes" id="UP001228905"/>
    </source>
</evidence>
<evidence type="ECO:0000259" key="3">
    <source>
        <dbReference type="PROSITE" id="PS50966"/>
    </source>
</evidence>
<keyword evidence="5" id="KW-1185">Reference proteome</keyword>
<dbReference type="Pfam" id="PF04434">
    <property type="entry name" value="SWIM"/>
    <property type="match status" value="1"/>
</dbReference>
<dbReference type="Proteomes" id="UP001228905">
    <property type="component" value="Unassembled WGS sequence"/>
</dbReference>
<sequence length="143" mass="15836">MNEALVDEAAVRDGMPEMRLSRADNYQQKGWVELIQAEPGRITAHVTGETGNIYVVEFGARDASDCRCSCPDFAENGLRCKHVAATAKQVALTDPDDLRKIRQRLERLRDQLDMEGVDDPDADVDRARRDPALLKALEGGPAD</sequence>
<keyword evidence="1" id="KW-0863">Zinc-finger</keyword>
<dbReference type="EMBL" id="JAUSVS010000015">
    <property type="protein sequence ID" value="MDQ0466824.1"/>
    <property type="molecule type" value="Genomic_DNA"/>
</dbReference>
<accession>A0ABU0IXU2</accession>
<feature type="domain" description="SWIM-type" evidence="3">
    <location>
        <begin position="54"/>
        <end position="91"/>
    </location>
</feature>
<feature type="compositionally biased region" description="Acidic residues" evidence="2">
    <location>
        <begin position="113"/>
        <end position="122"/>
    </location>
</feature>
<evidence type="ECO:0000256" key="1">
    <source>
        <dbReference type="PROSITE-ProRule" id="PRU00325"/>
    </source>
</evidence>
<reference evidence="4 5" key="1">
    <citation type="submission" date="2023-07" db="EMBL/GenBank/DDBJ databases">
        <title>Genomic Encyclopedia of Type Strains, Phase IV (KMG-IV): sequencing the most valuable type-strain genomes for metagenomic binning, comparative biology and taxonomic classification.</title>
        <authorList>
            <person name="Goeker M."/>
        </authorList>
    </citation>
    <scope>NUCLEOTIDE SEQUENCE [LARGE SCALE GENOMIC DNA]</scope>
    <source>
        <strain evidence="4 5">DSM 18695</strain>
    </source>
</reference>
<feature type="region of interest" description="Disordered" evidence="2">
    <location>
        <begin position="112"/>
        <end position="143"/>
    </location>
</feature>
<proteinExistence type="predicted"/>
<dbReference type="PROSITE" id="PS50966">
    <property type="entry name" value="ZF_SWIM"/>
    <property type="match status" value="1"/>
</dbReference>
<evidence type="ECO:0000256" key="2">
    <source>
        <dbReference type="SAM" id="MobiDB-lite"/>
    </source>
</evidence>